<comment type="caution">
    <text evidence="1">The sequence shown here is derived from an EMBL/GenBank/DDBJ whole genome shotgun (WGS) entry which is preliminary data.</text>
</comment>
<dbReference type="RefSeq" id="WP_190452744.1">
    <property type="nucleotide sequence ID" value="NZ_JAMPLM010000058.1"/>
</dbReference>
<organism evidence="1 2">
    <name type="scientific">Stenomitos frigidus AS-A4</name>
    <dbReference type="NCBI Taxonomy" id="2933935"/>
    <lineage>
        <taxon>Bacteria</taxon>
        <taxon>Bacillati</taxon>
        <taxon>Cyanobacteriota</taxon>
        <taxon>Cyanophyceae</taxon>
        <taxon>Leptolyngbyales</taxon>
        <taxon>Leptolyngbyaceae</taxon>
        <taxon>Stenomitos</taxon>
    </lineage>
</organism>
<reference evidence="1 2" key="1">
    <citation type="submission" date="2022-04" db="EMBL/GenBank/DDBJ databases">
        <title>Positive selection, recombination, and allopatry shape intraspecific diversity of widespread and dominant cyanobacteria.</title>
        <authorList>
            <person name="Wei J."/>
            <person name="Shu W."/>
            <person name="Hu C."/>
        </authorList>
    </citation>
    <scope>NUCLEOTIDE SEQUENCE [LARGE SCALE GENOMIC DNA]</scope>
    <source>
        <strain evidence="1 2">AS-A4</strain>
    </source>
</reference>
<keyword evidence="2" id="KW-1185">Reference proteome</keyword>
<gene>
    <name evidence="1" type="ORF">NDI38_28110</name>
</gene>
<evidence type="ECO:0000313" key="1">
    <source>
        <dbReference type="EMBL" id="MEP1062242.1"/>
    </source>
</evidence>
<dbReference type="EMBL" id="JAMPLM010000058">
    <property type="protein sequence ID" value="MEP1062242.1"/>
    <property type="molecule type" value="Genomic_DNA"/>
</dbReference>
<accession>A0ABV0KSM6</accession>
<protein>
    <submittedName>
        <fullName evidence="1">Uncharacterized protein</fullName>
    </submittedName>
</protein>
<name>A0ABV0KSM6_9CYAN</name>
<sequence>MSRLLPITSQRTFLRAAVVALAATATEAEMTGRSSLLEDCLVSLTLEEMCHIVQVQGRVGYRHPATVLEQALDAIERTLYQPDSSQWSQYWQSVRETLKQPASQLELLQARLITPLRQEEMPERQRVEEGVEVPFEIMHLPELGALVAVPLKEPCYLHLERAQAQEHWVVSGDYYPLEIQVDDLTFVVSSAGEVLLQVQNFPKTLVRQVMEMLRVVAQTLYTDGKPHFRARVEEQSEAEGD</sequence>
<evidence type="ECO:0000313" key="2">
    <source>
        <dbReference type="Proteomes" id="UP001476950"/>
    </source>
</evidence>
<dbReference type="Proteomes" id="UP001476950">
    <property type="component" value="Unassembled WGS sequence"/>
</dbReference>
<proteinExistence type="predicted"/>